<evidence type="ECO:0000313" key="2">
    <source>
        <dbReference type="Proteomes" id="UP000800082"/>
    </source>
</evidence>
<dbReference type="AlphaFoldDB" id="A0A6A5RQK3"/>
<keyword evidence="2" id="KW-1185">Reference proteome</keyword>
<sequence length="159" mass="17447">MSSVTLLQGRPHPDTVDPGSAHEDQCEATRPPHQAPRCCPCCCPCCCSCCCSCCCPCCCLRCCPCCCLRCSPCCCLRCCLRCTYYCAPLDALCRVQYVSVSACQRVHIMREAADARCSDADERAFRCTSLMSARTRHDSRRLGLSSASRNPMLALHTIP</sequence>
<evidence type="ECO:0000313" key="1">
    <source>
        <dbReference type="EMBL" id="KAF1929334.1"/>
    </source>
</evidence>
<accession>A0A6A5RQK3</accession>
<name>A0A6A5RQK3_9PLEO</name>
<gene>
    <name evidence="1" type="ORF">M421DRAFT_136699</name>
</gene>
<dbReference type="GeneID" id="54345076"/>
<proteinExistence type="predicted"/>
<dbReference type="RefSeq" id="XP_033449582.1">
    <property type="nucleotide sequence ID" value="XM_033587430.1"/>
</dbReference>
<reference evidence="1" key="1">
    <citation type="journal article" date="2020" name="Stud. Mycol.">
        <title>101 Dothideomycetes genomes: a test case for predicting lifestyles and emergence of pathogens.</title>
        <authorList>
            <person name="Haridas S."/>
            <person name="Albert R."/>
            <person name="Binder M."/>
            <person name="Bloem J."/>
            <person name="Labutti K."/>
            <person name="Salamov A."/>
            <person name="Andreopoulos B."/>
            <person name="Baker S."/>
            <person name="Barry K."/>
            <person name="Bills G."/>
            <person name="Bluhm B."/>
            <person name="Cannon C."/>
            <person name="Castanera R."/>
            <person name="Culley D."/>
            <person name="Daum C."/>
            <person name="Ezra D."/>
            <person name="Gonzalez J."/>
            <person name="Henrissat B."/>
            <person name="Kuo A."/>
            <person name="Liang C."/>
            <person name="Lipzen A."/>
            <person name="Lutzoni F."/>
            <person name="Magnuson J."/>
            <person name="Mondo S."/>
            <person name="Nolan M."/>
            <person name="Ohm R."/>
            <person name="Pangilinan J."/>
            <person name="Park H.-J."/>
            <person name="Ramirez L."/>
            <person name="Alfaro M."/>
            <person name="Sun H."/>
            <person name="Tritt A."/>
            <person name="Yoshinaga Y."/>
            <person name="Zwiers L.-H."/>
            <person name="Turgeon B."/>
            <person name="Goodwin S."/>
            <person name="Spatafora J."/>
            <person name="Crous P."/>
            <person name="Grigoriev I."/>
        </authorList>
    </citation>
    <scope>NUCLEOTIDE SEQUENCE</scope>
    <source>
        <strain evidence="1">CBS 183.55</strain>
    </source>
</reference>
<protein>
    <submittedName>
        <fullName evidence="1">Uncharacterized protein</fullName>
    </submittedName>
</protein>
<organism evidence="1 2">
    <name type="scientific">Didymella exigua CBS 183.55</name>
    <dbReference type="NCBI Taxonomy" id="1150837"/>
    <lineage>
        <taxon>Eukaryota</taxon>
        <taxon>Fungi</taxon>
        <taxon>Dikarya</taxon>
        <taxon>Ascomycota</taxon>
        <taxon>Pezizomycotina</taxon>
        <taxon>Dothideomycetes</taxon>
        <taxon>Pleosporomycetidae</taxon>
        <taxon>Pleosporales</taxon>
        <taxon>Pleosporineae</taxon>
        <taxon>Didymellaceae</taxon>
        <taxon>Didymella</taxon>
    </lineage>
</organism>
<dbReference type="Proteomes" id="UP000800082">
    <property type="component" value="Unassembled WGS sequence"/>
</dbReference>
<dbReference type="EMBL" id="ML978966">
    <property type="protein sequence ID" value="KAF1929334.1"/>
    <property type="molecule type" value="Genomic_DNA"/>
</dbReference>